<evidence type="ECO:0000313" key="3">
    <source>
        <dbReference type="Proteomes" id="UP000605144"/>
    </source>
</evidence>
<dbReference type="PANTHER" id="PTHR35902">
    <property type="entry name" value="S-LAYER DOMAIN-LIKE PROTEIN-RELATED"/>
    <property type="match status" value="1"/>
</dbReference>
<keyword evidence="1" id="KW-0472">Membrane</keyword>
<evidence type="ECO:0000313" key="2">
    <source>
        <dbReference type="EMBL" id="HIP17280.1"/>
    </source>
</evidence>
<keyword evidence="1" id="KW-1133">Transmembrane helix</keyword>
<reference evidence="2" key="1">
    <citation type="journal article" date="2020" name="ISME J.">
        <title>Gammaproteobacteria mediating utilization of methyl-, sulfur- and petroleum organic compounds in deep ocean hydrothermal plumes.</title>
        <authorList>
            <person name="Zhou Z."/>
            <person name="Liu Y."/>
            <person name="Pan J."/>
            <person name="Cron B.R."/>
            <person name="Toner B.M."/>
            <person name="Anantharaman K."/>
            <person name="Breier J.A."/>
            <person name="Dick G.J."/>
            <person name="Li M."/>
        </authorList>
    </citation>
    <scope>NUCLEOTIDE SEQUENCE</scope>
    <source>
        <strain evidence="2">SZUA-1385</strain>
    </source>
</reference>
<organism evidence="2 3">
    <name type="scientific">Methanothermococcus okinawensis</name>
    <dbReference type="NCBI Taxonomy" id="155863"/>
    <lineage>
        <taxon>Archaea</taxon>
        <taxon>Methanobacteriati</taxon>
        <taxon>Methanobacteriota</taxon>
        <taxon>Methanomada group</taxon>
        <taxon>Methanococci</taxon>
        <taxon>Methanococcales</taxon>
        <taxon>Methanococcaceae</taxon>
        <taxon>Methanothermococcus</taxon>
    </lineage>
</organism>
<proteinExistence type="predicted"/>
<dbReference type="AlphaFoldDB" id="A0A832YSH8"/>
<sequence length="532" mass="59514">MTKSKKVKTLLKIIVFSSMMICLINNIYALEVGELQYNPKVIHPGDDVDIWIKVTNDDYKNELKNIKVSITPHYPFELKQVNPIKGEAIISHLNTGESDTVYFKLHVNENATSRDYRLDVTVSYDKVERENGEDVITHHSWTKTYYLPVYGIANFEISLDNFNSSLLTPARTKSIPILICNKGTGRAKECTLSIEGNQYISPVGTTKYYLGNVKPNEGKIIELKLYTNENTPEGSYLIPAKISWIDEDGTEKSENINIGVVVQGDILLGISNVITTPKEIKPGDSYVRIDTTITNNGYGKAKDIKVNLRATYPFKDSWSNANYKDIGSLNGGESKTVSFTIDVDKYAPPKHYKVPIEIEYLDIFNRKHNITKTIDIFIKPKPIFEVVPKEYVVKAGRDNVLLITLKNVGNEKAEGVKITAIRNSAQPFDYPTRSDTIGSLNPGENGTGAIVVSVDKNAIPKEYSITIEIRAIGDKEEGDDNVYITQKSIKIKVENNGGTVWGFSTSQIIIGVLILLIVVGVGYLFKKNHYKK</sequence>
<name>A0A832YSH8_9EURY</name>
<dbReference type="Proteomes" id="UP000605144">
    <property type="component" value="Unassembled WGS sequence"/>
</dbReference>
<evidence type="ECO:0000256" key="1">
    <source>
        <dbReference type="SAM" id="Phobius"/>
    </source>
</evidence>
<gene>
    <name evidence="2" type="ORF">EYG76_03125</name>
</gene>
<feature type="transmembrane region" description="Helical" evidence="1">
    <location>
        <begin position="500"/>
        <end position="525"/>
    </location>
</feature>
<accession>A0A832YSH8</accession>
<dbReference type="Gene3D" id="2.60.40.10">
    <property type="entry name" value="Immunoglobulins"/>
    <property type="match status" value="1"/>
</dbReference>
<dbReference type="InterPro" id="IPR013783">
    <property type="entry name" value="Ig-like_fold"/>
</dbReference>
<evidence type="ECO:0008006" key="4">
    <source>
        <dbReference type="Google" id="ProtNLM"/>
    </source>
</evidence>
<dbReference type="EMBL" id="DQSV01000058">
    <property type="protein sequence ID" value="HIP17280.1"/>
    <property type="molecule type" value="Genomic_DNA"/>
</dbReference>
<dbReference type="PANTHER" id="PTHR35902:SF3">
    <property type="entry name" value="NPCBM-ASSOCIATED, NEW3 DOMAIN OF ALPHA-GALACTOSIDASE"/>
    <property type="match status" value="1"/>
</dbReference>
<keyword evidence="1" id="KW-0812">Transmembrane</keyword>
<protein>
    <recommendedName>
        <fullName evidence="4">CARDB domain-containing protein</fullName>
    </recommendedName>
</protein>
<comment type="caution">
    <text evidence="2">The sequence shown here is derived from an EMBL/GenBank/DDBJ whole genome shotgun (WGS) entry which is preliminary data.</text>
</comment>